<reference evidence="1 2" key="1">
    <citation type="journal article" date="2020" name="Nature">
        <title>Six reference-quality genomes reveal evolution of bat adaptations.</title>
        <authorList>
            <person name="Jebb D."/>
            <person name="Huang Z."/>
            <person name="Pippel M."/>
            <person name="Hughes G.M."/>
            <person name="Lavrichenko K."/>
            <person name="Devanna P."/>
            <person name="Winkler S."/>
            <person name="Jermiin L.S."/>
            <person name="Skirmuntt E.C."/>
            <person name="Katzourakis A."/>
            <person name="Burkitt-Gray L."/>
            <person name="Ray D.A."/>
            <person name="Sullivan K.A.M."/>
            <person name="Roscito J.G."/>
            <person name="Kirilenko B.M."/>
            <person name="Davalos L.M."/>
            <person name="Corthals A.P."/>
            <person name="Power M.L."/>
            <person name="Jones G."/>
            <person name="Ransome R.D."/>
            <person name="Dechmann D.K.N."/>
            <person name="Locatelli A.G."/>
            <person name="Puechmaille S.J."/>
            <person name="Fedrigo O."/>
            <person name="Jarvis E.D."/>
            <person name="Hiller M."/>
            <person name="Vernes S.C."/>
            <person name="Myers E.W."/>
            <person name="Teeling E.C."/>
        </authorList>
    </citation>
    <scope>NUCLEOTIDE SEQUENCE [LARGE SCALE GENOMIC DNA]</scope>
    <source>
        <strain evidence="1">Bat1K_MPI-CBG_1</strain>
    </source>
</reference>
<evidence type="ECO:0000313" key="1">
    <source>
        <dbReference type="EMBL" id="KAF6125506.1"/>
    </source>
</evidence>
<comment type="caution">
    <text evidence="1">The sequence shown here is derived from an EMBL/GenBank/DDBJ whole genome shotgun (WGS) entry which is preliminary data.</text>
</comment>
<dbReference type="AlphaFoldDB" id="A0A834BCP7"/>
<gene>
    <name evidence="1" type="ORF">HJG60_009937</name>
</gene>
<name>A0A834BCP7_9CHIR</name>
<sequence>MKRDLARVPWHLSQLFLESLAILAHRLLEISYLLPTTYLSCVFQPPFSQAWPWNWFHFSAVKWRHGYHVQAWTSDVLAASSIFPLLLAGDSPSLWGSFCSFVSTANVALTNRGANRTFLVQTRF</sequence>
<organism evidence="1 2">
    <name type="scientific">Phyllostomus discolor</name>
    <name type="common">pale spear-nosed bat</name>
    <dbReference type="NCBI Taxonomy" id="89673"/>
    <lineage>
        <taxon>Eukaryota</taxon>
        <taxon>Metazoa</taxon>
        <taxon>Chordata</taxon>
        <taxon>Craniata</taxon>
        <taxon>Vertebrata</taxon>
        <taxon>Euteleostomi</taxon>
        <taxon>Mammalia</taxon>
        <taxon>Eutheria</taxon>
        <taxon>Laurasiatheria</taxon>
        <taxon>Chiroptera</taxon>
        <taxon>Yangochiroptera</taxon>
        <taxon>Phyllostomidae</taxon>
        <taxon>Phyllostominae</taxon>
        <taxon>Phyllostomus</taxon>
    </lineage>
</organism>
<proteinExistence type="predicted"/>
<protein>
    <submittedName>
        <fullName evidence="1">Uncharacterized protein</fullName>
    </submittedName>
</protein>
<dbReference type="EMBL" id="JABVXQ010000002">
    <property type="protein sequence ID" value="KAF6125506.1"/>
    <property type="molecule type" value="Genomic_DNA"/>
</dbReference>
<evidence type="ECO:0000313" key="2">
    <source>
        <dbReference type="Proteomes" id="UP000664940"/>
    </source>
</evidence>
<dbReference type="Proteomes" id="UP000664940">
    <property type="component" value="Unassembled WGS sequence"/>
</dbReference>
<accession>A0A834BCP7</accession>